<evidence type="ECO:0000313" key="3">
    <source>
        <dbReference type="Proteomes" id="UP000799444"/>
    </source>
</evidence>
<evidence type="ECO:0000256" key="1">
    <source>
        <dbReference type="SAM" id="MobiDB-lite"/>
    </source>
</evidence>
<accession>A0A9P4QVM3</accession>
<comment type="caution">
    <text evidence="2">The sequence shown here is derived from an EMBL/GenBank/DDBJ whole genome shotgun (WGS) entry which is preliminary data.</text>
</comment>
<dbReference type="Gene3D" id="3.80.10.10">
    <property type="entry name" value="Ribonuclease Inhibitor"/>
    <property type="match status" value="1"/>
</dbReference>
<dbReference type="OrthoDB" id="4413570at2759"/>
<protein>
    <submittedName>
        <fullName evidence="2">Uncharacterized protein</fullName>
    </submittedName>
</protein>
<organism evidence="2 3">
    <name type="scientific">Polyplosphaeria fusca</name>
    <dbReference type="NCBI Taxonomy" id="682080"/>
    <lineage>
        <taxon>Eukaryota</taxon>
        <taxon>Fungi</taxon>
        <taxon>Dikarya</taxon>
        <taxon>Ascomycota</taxon>
        <taxon>Pezizomycotina</taxon>
        <taxon>Dothideomycetes</taxon>
        <taxon>Pleosporomycetidae</taxon>
        <taxon>Pleosporales</taxon>
        <taxon>Tetraplosphaeriaceae</taxon>
        <taxon>Polyplosphaeria</taxon>
    </lineage>
</organism>
<keyword evidence="3" id="KW-1185">Reference proteome</keyword>
<dbReference type="AlphaFoldDB" id="A0A9P4QVM3"/>
<evidence type="ECO:0000313" key="2">
    <source>
        <dbReference type="EMBL" id="KAF2731771.1"/>
    </source>
</evidence>
<dbReference type="InterPro" id="IPR032675">
    <property type="entry name" value="LRR_dom_sf"/>
</dbReference>
<proteinExistence type="predicted"/>
<gene>
    <name evidence="2" type="ORF">EJ04DRAFT_566558</name>
</gene>
<dbReference type="Proteomes" id="UP000799444">
    <property type="component" value="Unassembled WGS sequence"/>
</dbReference>
<feature type="compositionally biased region" description="Basic and acidic residues" evidence="1">
    <location>
        <begin position="388"/>
        <end position="398"/>
    </location>
</feature>
<sequence length="451" mass="50649">MPSSNKTPPLLTIPLELREAIYKELLSNSVNGPQLLRTCREIYEEARKFLYQRPLIFSRRSALQEWLDVTPYDAQLYVADLTIELQDVDLSPLLDQPDNLSKANPTRLQTWKLYDREERKLRELLLKFPNLRALTIRPIQDQQSSLYQEFLRGFLKALGSIFPNLHDLCLEGNFHHQSLSFLVSLVRLQSFTFDGFSSSTPQNTADIFSRLADLTNLSVKTQSFTEHAVRNMGRLSSFSLLEPTSPTNIPSLFFTTKLLAALRDQSAFTSLTLVFSCAPDGQLIQALEGLLRSSSIAYLRLDWPSLDPSIMTQHDLLPSSLKEIWIRTASMEMASNGLQTILARQKAGNASSLRRVVFIRKARDASDKGFASGHLKDGGLQSESSSHGPEEASGDAREVLSMRKMSSGRVDRTVSGESYPVEAAKEETFAGLKRQLEGLHMIVAWHTETAP</sequence>
<reference evidence="2" key="1">
    <citation type="journal article" date="2020" name="Stud. Mycol.">
        <title>101 Dothideomycetes genomes: a test case for predicting lifestyles and emergence of pathogens.</title>
        <authorList>
            <person name="Haridas S."/>
            <person name="Albert R."/>
            <person name="Binder M."/>
            <person name="Bloem J."/>
            <person name="Labutti K."/>
            <person name="Salamov A."/>
            <person name="Andreopoulos B."/>
            <person name="Baker S."/>
            <person name="Barry K."/>
            <person name="Bills G."/>
            <person name="Bluhm B."/>
            <person name="Cannon C."/>
            <person name="Castanera R."/>
            <person name="Culley D."/>
            <person name="Daum C."/>
            <person name="Ezra D."/>
            <person name="Gonzalez J."/>
            <person name="Henrissat B."/>
            <person name="Kuo A."/>
            <person name="Liang C."/>
            <person name="Lipzen A."/>
            <person name="Lutzoni F."/>
            <person name="Magnuson J."/>
            <person name="Mondo S."/>
            <person name="Nolan M."/>
            <person name="Ohm R."/>
            <person name="Pangilinan J."/>
            <person name="Park H.-J."/>
            <person name="Ramirez L."/>
            <person name="Alfaro M."/>
            <person name="Sun H."/>
            <person name="Tritt A."/>
            <person name="Yoshinaga Y."/>
            <person name="Zwiers L.-H."/>
            <person name="Turgeon B."/>
            <person name="Goodwin S."/>
            <person name="Spatafora J."/>
            <person name="Crous P."/>
            <person name="Grigoriev I."/>
        </authorList>
    </citation>
    <scope>NUCLEOTIDE SEQUENCE</scope>
    <source>
        <strain evidence="2">CBS 125425</strain>
    </source>
</reference>
<dbReference type="EMBL" id="ML996189">
    <property type="protein sequence ID" value="KAF2731771.1"/>
    <property type="molecule type" value="Genomic_DNA"/>
</dbReference>
<name>A0A9P4QVM3_9PLEO</name>
<feature type="region of interest" description="Disordered" evidence="1">
    <location>
        <begin position="369"/>
        <end position="398"/>
    </location>
</feature>